<dbReference type="InterPro" id="IPR015943">
    <property type="entry name" value="WD40/YVTN_repeat-like_dom_sf"/>
</dbReference>
<dbReference type="OrthoDB" id="972537at2"/>
<dbReference type="EMBL" id="VSDQ01000718">
    <property type="protein sequence ID" value="TYA71725.1"/>
    <property type="molecule type" value="Genomic_DNA"/>
</dbReference>
<proteinExistence type="predicted"/>
<protein>
    <recommendedName>
        <fullName evidence="6">PQQ-binding-like beta-propeller repeat protein</fullName>
    </recommendedName>
</protein>
<dbReference type="Pfam" id="PF25291">
    <property type="entry name" value="CGLA_C"/>
    <property type="match status" value="1"/>
</dbReference>
<dbReference type="Gene3D" id="2.130.10.10">
    <property type="entry name" value="YVTN repeat-like/Quinoprotein amine dehydrogenase"/>
    <property type="match status" value="1"/>
</dbReference>
<dbReference type="InterPro" id="IPR057422">
    <property type="entry name" value="CGLA_C"/>
</dbReference>
<dbReference type="Pfam" id="PF25290">
    <property type="entry name" value="CGLA_M"/>
    <property type="match status" value="1"/>
</dbReference>
<accession>A0A5D0HKD8</accession>
<dbReference type="InterPro" id="IPR011047">
    <property type="entry name" value="Quinoprotein_ADH-like_sf"/>
</dbReference>
<sequence>MNKLNYITVLSFLLIFNSTVWGIQDPNPIKSINTGYTILKVRIADKEKTSAYLVGSSYEGTIVAYSYKGELLWENKLSGYMNHDVWCGDIDNDGKDEIVTANADGTIYCLNFKGELLWKFKENAAPMYAVSIIKHSNECYVVAGGFDKNIYYLSKDGKLIKRIHSNSFSIEKPRSKYRKDIPKPNECTANFIRTIKMKDGSQNLVVLGTNNHMNVPGTLYFFKPLEDKPFKTVKIQASSDIKKKIRIRPLGDFKTADIDNDGNEDIILGSSSHVNDILVTTYNLKTDRFDFNRITKVKFGYDIAHNATLKTEKGIKYLTRVGSQIHIYNPKKVNDTERIVSKYAYNDMVKDTKRDMLILGSAQSGGSCIHIINLQNSNWKPAFKALRPKGKIQEIIENTKITRYNLKKYKKPTYQNNSQPVFFMTEKVPESQLSLKHKIDKTYGNPIFLNSLHMKNVEDFDRSVLSNDKYRKTRDRRKKYTLSQKEAVNQITNQYEGEPGVAYWAGHGNDPFMFNINTTKKILDKANGKKTVLIYPEVEDHNKENLDFLVGELLYPLAEYAQNRNANIFLRSKNIFWLGSNYLSSWSELMSGKYADVFVPSMEETTDKSMELSLAGRMGMWTSGAVNGWGTRAVPDNVSFDRSRQLGYQRLPNHFLRMLIFHTANGAQYINNFAVDQEYLSIYWELIAKGALYVPKRNEILSISPVHISMKKPDHHFLNDGANVKWTTFYDEAFESKHKYVFSRLNGTWPGAPITDWDFSKYAAGVNERRLNFLAPYEYGMVLITPPQSGVYAEKNAPRGKLTEHLHPLYKSIMKEYITDGHNYYSNDGSTTYKADIYYKTIQDDLKESSKKLPITVSGDVAWVVAQIGPKQLRLTLVENGYINPKKATAKVRFNSINPLSIKDILNGEQFMIKNDDTLEIEIPLGGFRFIDIELKSSL</sequence>
<evidence type="ECO:0008006" key="6">
    <source>
        <dbReference type="Google" id="ProtNLM"/>
    </source>
</evidence>
<dbReference type="RefSeq" id="WP_148544711.1">
    <property type="nucleotide sequence ID" value="NZ_VSDQ01000718.1"/>
</dbReference>
<evidence type="ECO:0000259" key="1">
    <source>
        <dbReference type="Pfam" id="PF25290"/>
    </source>
</evidence>
<dbReference type="Pfam" id="PF25292">
    <property type="entry name" value="Beta-prop_CGLA"/>
    <property type="match status" value="1"/>
</dbReference>
<feature type="domain" description="Lambda-carrageenase beta-propeller" evidence="3">
    <location>
        <begin position="52"/>
        <end position="372"/>
    </location>
</feature>
<dbReference type="AlphaFoldDB" id="A0A5D0HKD8"/>
<evidence type="ECO:0000313" key="5">
    <source>
        <dbReference type="Proteomes" id="UP000323930"/>
    </source>
</evidence>
<evidence type="ECO:0000259" key="3">
    <source>
        <dbReference type="Pfam" id="PF25292"/>
    </source>
</evidence>
<feature type="domain" description="Lambda-carrageenase C-terminal" evidence="2">
    <location>
        <begin position="856"/>
        <end position="934"/>
    </location>
</feature>
<evidence type="ECO:0000313" key="4">
    <source>
        <dbReference type="EMBL" id="TYA71725.1"/>
    </source>
</evidence>
<reference evidence="4 5" key="1">
    <citation type="submission" date="2019-08" db="EMBL/GenBank/DDBJ databases">
        <title>Seonamhaeicola sediminis sp. nov., isolated from marine sediment.</title>
        <authorList>
            <person name="Cao W.R."/>
        </authorList>
    </citation>
    <scope>NUCLEOTIDE SEQUENCE [LARGE SCALE GENOMIC DNA]</scope>
    <source>
        <strain evidence="4 5">B011</strain>
    </source>
</reference>
<dbReference type="Proteomes" id="UP000323930">
    <property type="component" value="Unassembled WGS sequence"/>
</dbReference>
<dbReference type="SUPFAM" id="SSF50998">
    <property type="entry name" value="Quinoprotein alcohol dehydrogenase-like"/>
    <property type="match status" value="1"/>
</dbReference>
<dbReference type="InterPro" id="IPR057420">
    <property type="entry name" value="Beta-prop_CGLA"/>
</dbReference>
<evidence type="ECO:0000259" key="2">
    <source>
        <dbReference type="Pfam" id="PF25291"/>
    </source>
</evidence>
<feature type="domain" description="Lambda-carrageenase middle" evidence="1">
    <location>
        <begin position="459"/>
        <end position="829"/>
    </location>
</feature>
<gene>
    <name evidence="4" type="ORF">FUA24_19405</name>
</gene>
<keyword evidence="5" id="KW-1185">Reference proteome</keyword>
<comment type="caution">
    <text evidence="4">The sequence shown here is derived from an EMBL/GenBank/DDBJ whole genome shotgun (WGS) entry which is preliminary data.</text>
</comment>
<name>A0A5D0HKD8_9FLAO</name>
<dbReference type="InterPro" id="IPR057421">
    <property type="entry name" value="CGLA_M"/>
</dbReference>
<organism evidence="4 5">
    <name type="scientific">Seonamhaeicola marinus</name>
    <dbReference type="NCBI Taxonomy" id="1912246"/>
    <lineage>
        <taxon>Bacteria</taxon>
        <taxon>Pseudomonadati</taxon>
        <taxon>Bacteroidota</taxon>
        <taxon>Flavobacteriia</taxon>
        <taxon>Flavobacteriales</taxon>
        <taxon>Flavobacteriaceae</taxon>
    </lineage>
</organism>